<reference evidence="2" key="1">
    <citation type="journal article" date="2017" name="Nature">
        <title>The genome of Chenopodium quinoa.</title>
        <authorList>
            <person name="Jarvis D.E."/>
            <person name="Ho Y.S."/>
            <person name="Lightfoot D.J."/>
            <person name="Schmoeckel S.M."/>
            <person name="Li B."/>
            <person name="Borm T.J.A."/>
            <person name="Ohyanagi H."/>
            <person name="Mineta K."/>
            <person name="Michell C.T."/>
            <person name="Saber N."/>
            <person name="Kharbatia N.M."/>
            <person name="Rupper R.R."/>
            <person name="Sharp A.R."/>
            <person name="Dally N."/>
            <person name="Boughton B.A."/>
            <person name="Woo Y.H."/>
            <person name="Gao G."/>
            <person name="Schijlen E.G.W.M."/>
            <person name="Guo X."/>
            <person name="Momin A.A."/>
            <person name="Negrao S."/>
            <person name="Al-Babili S."/>
            <person name="Gehring C."/>
            <person name="Roessner U."/>
            <person name="Jung C."/>
            <person name="Murphy K."/>
            <person name="Arold S.T."/>
            <person name="Gojobori T."/>
            <person name="van der Linden C.G."/>
            <person name="van Loo E.N."/>
            <person name="Jellen E.N."/>
            <person name="Maughan P.J."/>
            <person name="Tester M."/>
        </authorList>
    </citation>
    <scope>NUCLEOTIDE SEQUENCE [LARGE SCALE GENOMIC DNA]</scope>
    <source>
        <strain evidence="2">cv. PI 614886</strain>
    </source>
</reference>
<protein>
    <submittedName>
        <fullName evidence="2">Uncharacterized protein</fullName>
    </submittedName>
</protein>
<dbReference type="GO" id="GO:0004190">
    <property type="term" value="F:aspartic-type endopeptidase activity"/>
    <property type="evidence" value="ECO:0007669"/>
    <property type="project" value="InterPro"/>
</dbReference>
<dbReference type="PROSITE" id="PS00141">
    <property type="entry name" value="ASP_PROTEASE"/>
    <property type="match status" value="1"/>
</dbReference>
<dbReference type="Proteomes" id="UP000596660">
    <property type="component" value="Unplaced"/>
</dbReference>
<dbReference type="AlphaFoldDB" id="A0A803N574"/>
<dbReference type="Gene3D" id="2.40.70.10">
    <property type="entry name" value="Acid Proteases"/>
    <property type="match status" value="1"/>
</dbReference>
<dbReference type="Pfam" id="PF13650">
    <property type="entry name" value="Asp_protease_2"/>
    <property type="match status" value="1"/>
</dbReference>
<dbReference type="InterPro" id="IPR021109">
    <property type="entry name" value="Peptidase_aspartic_dom_sf"/>
</dbReference>
<dbReference type="EnsemblPlants" id="AUR62040747-RA">
    <property type="protein sequence ID" value="AUR62040747-RA:cds"/>
    <property type="gene ID" value="AUR62040747"/>
</dbReference>
<evidence type="ECO:0000313" key="2">
    <source>
        <dbReference type="EnsemblPlants" id="AUR62040747-RA:cds"/>
    </source>
</evidence>
<sequence length="100" mass="10747">MKLLNTARVKDDVPKGKESSTTDGTGVKQGSSLMVVNGEVNEVPTRLLVDTGASHNLLAKEEAKAFDVKLTRVDGEMKAINLRATPVYGRAWGIPVRLGK</sequence>
<reference evidence="2" key="2">
    <citation type="submission" date="2021-03" db="UniProtKB">
        <authorList>
            <consortium name="EnsemblPlants"/>
        </authorList>
    </citation>
    <scope>IDENTIFICATION</scope>
</reference>
<organism evidence="2 3">
    <name type="scientific">Chenopodium quinoa</name>
    <name type="common">Quinoa</name>
    <dbReference type="NCBI Taxonomy" id="63459"/>
    <lineage>
        <taxon>Eukaryota</taxon>
        <taxon>Viridiplantae</taxon>
        <taxon>Streptophyta</taxon>
        <taxon>Embryophyta</taxon>
        <taxon>Tracheophyta</taxon>
        <taxon>Spermatophyta</taxon>
        <taxon>Magnoliopsida</taxon>
        <taxon>eudicotyledons</taxon>
        <taxon>Gunneridae</taxon>
        <taxon>Pentapetalae</taxon>
        <taxon>Caryophyllales</taxon>
        <taxon>Chenopodiaceae</taxon>
        <taxon>Chenopodioideae</taxon>
        <taxon>Atripliceae</taxon>
        <taxon>Chenopodium</taxon>
    </lineage>
</organism>
<dbReference type="Gramene" id="AUR62040747-RA">
    <property type="protein sequence ID" value="AUR62040747-RA:cds"/>
    <property type="gene ID" value="AUR62040747"/>
</dbReference>
<feature type="compositionally biased region" description="Basic and acidic residues" evidence="1">
    <location>
        <begin position="8"/>
        <end position="20"/>
    </location>
</feature>
<evidence type="ECO:0000313" key="3">
    <source>
        <dbReference type="Proteomes" id="UP000596660"/>
    </source>
</evidence>
<proteinExistence type="predicted"/>
<dbReference type="SUPFAM" id="SSF50630">
    <property type="entry name" value="Acid proteases"/>
    <property type="match status" value="1"/>
</dbReference>
<dbReference type="GO" id="GO:0006508">
    <property type="term" value="P:proteolysis"/>
    <property type="evidence" value="ECO:0007669"/>
    <property type="project" value="InterPro"/>
</dbReference>
<feature type="region of interest" description="Disordered" evidence="1">
    <location>
        <begin position="1"/>
        <end position="29"/>
    </location>
</feature>
<name>A0A803N574_CHEQI</name>
<dbReference type="InterPro" id="IPR001969">
    <property type="entry name" value="Aspartic_peptidase_AS"/>
</dbReference>
<accession>A0A803N574</accession>
<evidence type="ECO:0000256" key="1">
    <source>
        <dbReference type="SAM" id="MobiDB-lite"/>
    </source>
</evidence>
<keyword evidence="3" id="KW-1185">Reference proteome</keyword>